<sequence>MKMIFLFSFKKIYNGKTTKVFSQLRSSNFYQKVLKRNSGPTVSLPQGKVRGVTKDGENGRQYNVFHNIPYAQPPVGALRFKFPVPADGWEGVRDGTKESNACPQYDIAIEQHLGNEDCLYLAVYTPKRLTALLSINGIITFPGG</sequence>
<dbReference type="Pfam" id="PF00135">
    <property type="entry name" value="COesterase"/>
    <property type="match status" value="1"/>
</dbReference>
<accession>A0AAV2SRR6</accession>
<evidence type="ECO:0000259" key="2">
    <source>
        <dbReference type="Pfam" id="PF00135"/>
    </source>
</evidence>
<comment type="caution">
    <text evidence="3">The sequence shown here is derived from an EMBL/GenBank/DDBJ whole genome shotgun (WGS) entry which is preliminary data.</text>
</comment>
<dbReference type="SUPFAM" id="SSF53474">
    <property type="entry name" value="alpha/beta-Hydrolases"/>
    <property type="match status" value="1"/>
</dbReference>
<reference evidence="3 4" key="1">
    <citation type="submission" date="2024-05" db="EMBL/GenBank/DDBJ databases">
        <authorList>
            <person name="Wallberg A."/>
        </authorList>
    </citation>
    <scope>NUCLEOTIDE SEQUENCE [LARGE SCALE GENOMIC DNA]</scope>
</reference>
<dbReference type="AlphaFoldDB" id="A0AAV2SRR6"/>
<gene>
    <name evidence="3" type="ORF">MNOR_LOCUS40914</name>
</gene>
<dbReference type="InterPro" id="IPR050309">
    <property type="entry name" value="Type-B_Carboxylest/Lipase"/>
</dbReference>
<keyword evidence="1" id="KW-0325">Glycoprotein</keyword>
<organism evidence="3 4">
    <name type="scientific">Meganyctiphanes norvegica</name>
    <name type="common">Northern krill</name>
    <name type="synonym">Thysanopoda norvegica</name>
    <dbReference type="NCBI Taxonomy" id="48144"/>
    <lineage>
        <taxon>Eukaryota</taxon>
        <taxon>Metazoa</taxon>
        <taxon>Ecdysozoa</taxon>
        <taxon>Arthropoda</taxon>
        <taxon>Crustacea</taxon>
        <taxon>Multicrustacea</taxon>
        <taxon>Malacostraca</taxon>
        <taxon>Eumalacostraca</taxon>
        <taxon>Eucarida</taxon>
        <taxon>Euphausiacea</taxon>
        <taxon>Euphausiidae</taxon>
        <taxon>Meganyctiphanes</taxon>
    </lineage>
</organism>
<dbReference type="EMBL" id="CAXKWB010135333">
    <property type="protein sequence ID" value="CAL4244064.1"/>
    <property type="molecule type" value="Genomic_DNA"/>
</dbReference>
<evidence type="ECO:0000313" key="4">
    <source>
        <dbReference type="Proteomes" id="UP001497623"/>
    </source>
</evidence>
<keyword evidence="4" id="KW-1185">Reference proteome</keyword>
<dbReference type="Proteomes" id="UP001497623">
    <property type="component" value="Unassembled WGS sequence"/>
</dbReference>
<feature type="domain" description="Carboxylesterase type B" evidence="2">
    <location>
        <begin position="40"/>
        <end position="129"/>
    </location>
</feature>
<protein>
    <recommendedName>
        <fullName evidence="2">Carboxylesterase type B domain-containing protein</fullName>
    </recommendedName>
</protein>
<dbReference type="InterPro" id="IPR029058">
    <property type="entry name" value="AB_hydrolase_fold"/>
</dbReference>
<evidence type="ECO:0000313" key="3">
    <source>
        <dbReference type="EMBL" id="CAL4244064.1"/>
    </source>
</evidence>
<proteinExistence type="predicted"/>
<name>A0AAV2SRR6_MEGNR</name>
<dbReference type="PANTHER" id="PTHR11559">
    <property type="entry name" value="CARBOXYLESTERASE"/>
    <property type="match status" value="1"/>
</dbReference>
<dbReference type="Gene3D" id="3.40.50.1820">
    <property type="entry name" value="alpha/beta hydrolase"/>
    <property type="match status" value="1"/>
</dbReference>
<feature type="non-terminal residue" evidence="3">
    <location>
        <position position="144"/>
    </location>
</feature>
<dbReference type="InterPro" id="IPR002018">
    <property type="entry name" value="CarbesteraseB"/>
</dbReference>
<evidence type="ECO:0000256" key="1">
    <source>
        <dbReference type="ARBA" id="ARBA00023180"/>
    </source>
</evidence>